<dbReference type="GeneID" id="71986801"/>
<accession>A0A9Q8PA62</accession>
<dbReference type="InterPro" id="IPR010721">
    <property type="entry name" value="UstE-like"/>
</dbReference>
<dbReference type="OrthoDB" id="67965at2759"/>
<keyword evidence="3" id="KW-1185">Reference proteome</keyword>
<reference evidence="2" key="2">
    <citation type="journal article" date="2022" name="Microb. Genom.">
        <title>A chromosome-scale genome assembly of the tomato pathogen Cladosporium fulvum reveals a compartmentalized genome architecture and the presence of a dispensable chromosome.</title>
        <authorList>
            <person name="Zaccaron A.Z."/>
            <person name="Chen L.H."/>
            <person name="Samaras A."/>
            <person name="Stergiopoulos I."/>
        </authorList>
    </citation>
    <scope>NUCLEOTIDE SEQUENCE</scope>
    <source>
        <strain evidence="2">Race5_Kim</strain>
    </source>
</reference>
<protein>
    <submittedName>
        <fullName evidence="2">O-methyltransferase ustE</fullName>
    </submittedName>
</protein>
<gene>
    <name evidence="2" type="ORF">CLAFUR5_06923</name>
</gene>
<dbReference type="Gene3D" id="1.20.120.1630">
    <property type="match status" value="1"/>
</dbReference>
<dbReference type="RefSeq" id="XP_047763078.1">
    <property type="nucleotide sequence ID" value="XM_047906071.1"/>
</dbReference>
<dbReference type="KEGG" id="ffu:CLAFUR5_06923"/>
<feature type="region of interest" description="Disordered" evidence="1">
    <location>
        <begin position="1"/>
        <end position="20"/>
    </location>
</feature>
<evidence type="ECO:0000256" key="1">
    <source>
        <dbReference type="SAM" id="MobiDB-lite"/>
    </source>
</evidence>
<evidence type="ECO:0000313" key="3">
    <source>
        <dbReference type="Proteomes" id="UP000756132"/>
    </source>
</evidence>
<dbReference type="PANTHER" id="PTHR32251">
    <property type="entry name" value="3-OXO-5-ALPHA-STEROID 4-DEHYDROGENASE"/>
    <property type="match status" value="1"/>
</dbReference>
<dbReference type="Proteomes" id="UP000756132">
    <property type="component" value="Chromosome 6"/>
</dbReference>
<dbReference type="Pfam" id="PF06966">
    <property type="entry name" value="DUF1295"/>
    <property type="match status" value="1"/>
</dbReference>
<feature type="compositionally biased region" description="Polar residues" evidence="1">
    <location>
        <begin position="7"/>
        <end position="20"/>
    </location>
</feature>
<name>A0A9Q8PA62_PASFU</name>
<proteinExistence type="predicted"/>
<dbReference type="GO" id="GO:0016020">
    <property type="term" value="C:membrane"/>
    <property type="evidence" value="ECO:0007669"/>
    <property type="project" value="TreeGrafter"/>
</dbReference>
<dbReference type="AlphaFoldDB" id="A0A9Q8PA62"/>
<dbReference type="OMA" id="ATHINYG"/>
<reference evidence="2" key="1">
    <citation type="submission" date="2021-12" db="EMBL/GenBank/DDBJ databases">
        <authorList>
            <person name="Zaccaron A."/>
            <person name="Stergiopoulos I."/>
        </authorList>
    </citation>
    <scope>NUCLEOTIDE SEQUENCE</scope>
    <source>
        <strain evidence="2">Race5_Kim</strain>
    </source>
</reference>
<evidence type="ECO:0000313" key="2">
    <source>
        <dbReference type="EMBL" id="UJO18712.1"/>
    </source>
</evidence>
<dbReference type="PANTHER" id="PTHR32251:SF15">
    <property type="entry name" value="3-OXO-5-ALPHA-STEROID 4-DEHYDROGENASE (DUF1295)"/>
    <property type="match status" value="1"/>
</dbReference>
<dbReference type="EMBL" id="CP090168">
    <property type="protein sequence ID" value="UJO18712.1"/>
    <property type="molecule type" value="Genomic_DNA"/>
</dbReference>
<sequence length="264" mass="29277">MPPHPSPRSNDPIQRGLTSPSPIETTTFFLGRLASPVLQYGILKRSWGAPLLHRLHGTTLPSGPPWITATPLDRLGLSPYRTILWAMSVGSVAKQNYHLLATMQEKLKPGFGAQVAVFNAVADTINSMLFVCAQTSASVNGEGFPQTPLIVGGALYVTGILVELVSEQQRHNWKRRDGNRGRVYGGGLFGLARHINYFGYTLWRMGYALAAGGWTWAGVLAALSCWQFTQVTIPAHREYLEGKYGEQYRAYEEATPYRFIPYVY</sequence>
<organism evidence="2 3">
    <name type="scientific">Passalora fulva</name>
    <name type="common">Tomato leaf mold</name>
    <name type="synonym">Cladosporium fulvum</name>
    <dbReference type="NCBI Taxonomy" id="5499"/>
    <lineage>
        <taxon>Eukaryota</taxon>
        <taxon>Fungi</taxon>
        <taxon>Dikarya</taxon>
        <taxon>Ascomycota</taxon>
        <taxon>Pezizomycotina</taxon>
        <taxon>Dothideomycetes</taxon>
        <taxon>Dothideomycetidae</taxon>
        <taxon>Mycosphaerellales</taxon>
        <taxon>Mycosphaerellaceae</taxon>
        <taxon>Fulvia</taxon>
    </lineage>
</organism>
<dbReference type="PROSITE" id="PS50244">
    <property type="entry name" value="S5A_REDUCTASE"/>
    <property type="match status" value="1"/>
</dbReference>